<evidence type="ECO:0000313" key="4">
    <source>
        <dbReference type="EMBL" id="KAH6688538.1"/>
    </source>
</evidence>
<dbReference type="Proteomes" id="UP000770015">
    <property type="component" value="Unassembled WGS sequence"/>
</dbReference>
<evidence type="ECO:0000259" key="3">
    <source>
        <dbReference type="Pfam" id="PF24476"/>
    </source>
</evidence>
<dbReference type="InterPro" id="IPR056002">
    <property type="entry name" value="DUF7580"/>
</dbReference>
<dbReference type="AlphaFoldDB" id="A0A9P8VFC5"/>
<feature type="chain" id="PRO_5040436418" description="DUF7580 domain-containing protein" evidence="2">
    <location>
        <begin position="21"/>
        <end position="779"/>
    </location>
</feature>
<evidence type="ECO:0000313" key="5">
    <source>
        <dbReference type="Proteomes" id="UP000770015"/>
    </source>
</evidence>
<evidence type="ECO:0000256" key="1">
    <source>
        <dbReference type="SAM" id="MobiDB-lite"/>
    </source>
</evidence>
<sequence length="779" mass="87697">MSGFEIAGIVLAVLPVVAQAGKAHVATLRKAASRATRDDKLEEFYREFWWETFELGKLLEQVVQGLPGISEGRKQDLIVSSDDGKTWAATDIADALNEFFASSDDHLAFQKVMEKVLDLLSRLVKDETIHVSQDEKHHAKMYKLMEDFEKCRIDGSTASTFRDRFKFFRKEKSRSVCLVNLRTWRERLGSIVVRALRKTEDRKKAMSATPGPKGPSPKLRTLSQRLFTALWECWSCDCQDRHEARFCLASCGNADKDPGDSGIHFDFLVDYPHGQAERRWREATVVIKAASSTDTQVRAELAKFCECVQSRQGGGFCAQLLVEDLESSRRIWRLNLREPQLTYLETKPAITFEGFLENYSAPSLIERRRLALTFAYSLFQLHESPWLSHHWNKDSIHFFYQSTSIIDIGRPYLRATFDDFPSGGELPDLDRFHRHLGILRLGILLVELHKWKALESFHQDDDLIEGQPTPNTDMLVLKKLLGSLDDCFPTYRGAIESCLNMPWCAQLLAKAQAKQTLSPVQRAIEDTLVRFKIWAGNVGIFAPANASVEYRLRQDEEILAVLSSILASLKDHLEKAVSATIIEEPEDTADAAAETSQSSSTSSESSCSISLDSDASESALLAQPTGTGPSSPADAMAKANDEIDRLYRLASVLRKPVSSTENIRVRDFIAKKLAAGDTEDMDDAEDHARSHLQARFPNAAPFLVDRLVAAVVLRRMQLRYRERHQGKLRQGVEQSFVTEAPKAIQVADPAIVRPVPQRRVVCHYCILSRPGKPSREDCI</sequence>
<feature type="domain" description="DUF7580" evidence="3">
    <location>
        <begin position="218"/>
        <end position="501"/>
    </location>
</feature>
<accession>A0A9P8VFC5</accession>
<reference evidence="4" key="1">
    <citation type="journal article" date="2021" name="Nat. Commun.">
        <title>Genetic determinants of endophytism in the Arabidopsis root mycobiome.</title>
        <authorList>
            <person name="Mesny F."/>
            <person name="Miyauchi S."/>
            <person name="Thiergart T."/>
            <person name="Pickel B."/>
            <person name="Atanasova L."/>
            <person name="Karlsson M."/>
            <person name="Huettel B."/>
            <person name="Barry K.W."/>
            <person name="Haridas S."/>
            <person name="Chen C."/>
            <person name="Bauer D."/>
            <person name="Andreopoulos W."/>
            <person name="Pangilinan J."/>
            <person name="LaButti K."/>
            <person name="Riley R."/>
            <person name="Lipzen A."/>
            <person name="Clum A."/>
            <person name="Drula E."/>
            <person name="Henrissat B."/>
            <person name="Kohler A."/>
            <person name="Grigoriev I.V."/>
            <person name="Martin F.M."/>
            <person name="Hacquard S."/>
        </authorList>
    </citation>
    <scope>NUCLEOTIDE SEQUENCE</scope>
    <source>
        <strain evidence="4">MPI-SDFR-AT-0117</strain>
    </source>
</reference>
<dbReference type="Pfam" id="PF24476">
    <property type="entry name" value="DUF7580"/>
    <property type="match status" value="1"/>
</dbReference>
<name>A0A9P8VFC5_9PEZI</name>
<protein>
    <recommendedName>
        <fullName evidence="3">DUF7580 domain-containing protein</fullName>
    </recommendedName>
</protein>
<keyword evidence="2" id="KW-0732">Signal</keyword>
<comment type="caution">
    <text evidence="4">The sequence shown here is derived from an EMBL/GenBank/DDBJ whole genome shotgun (WGS) entry which is preliminary data.</text>
</comment>
<feature type="compositionally biased region" description="Low complexity" evidence="1">
    <location>
        <begin position="590"/>
        <end position="609"/>
    </location>
</feature>
<organism evidence="4 5">
    <name type="scientific">Plectosphaerella plurivora</name>
    <dbReference type="NCBI Taxonomy" id="936078"/>
    <lineage>
        <taxon>Eukaryota</taxon>
        <taxon>Fungi</taxon>
        <taxon>Dikarya</taxon>
        <taxon>Ascomycota</taxon>
        <taxon>Pezizomycotina</taxon>
        <taxon>Sordariomycetes</taxon>
        <taxon>Hypocreomycetidae</taxon>
        <taxon>Glomerellales</taxon>
        <taxon>Plectosphaerellaceae</taxon>
        <taxon>Plectosphaerella</taxon>
    </lineage>
</organism>
<keyword evidence="5" id="KW-1185">Reference proteome</keyword>
<gene>
    <name evidence="4" type="ORF">F5X68DRAFT_255474</name>
</gene>
<dbReference type="EMBL" id="JAGSXJ010000009">
    <property type="protein sequence ID" value="KAH6688538.1"/>
    <property type="molecule type" value="Genomic_DNA"/>
</dbReference>
<dbReference type="PANTHER" id="PTHR35186">
    <property type="entry name" value="ANK_REP_REGION DOMAIN-CONTAINING PROTEIN"/>
    <property type="match status" value="1"/>
</dbReference>
<dbReference type="PANTHER" id="PTHR35186:SF4">
    <property type="entry name" value="PRION-INHIBITION AND PROPAGATION HELO DOMAIN-CONTAINING PROTEIN"/>
    <property type="match status" value="1"/>
</dbReference>
<proteinExistence type="predicted"/>
<evidence type="ECO:0000256" key="2">
    <source>
        <dbReference type="SAM" id="SignalP"/>
    </source>
</evidence>
<feature type="region of interest" description="Disordered" evidence="1">
    <location>
        <begin position="584"/>
        <end position="609"/>
    </location>
</feature>
<dbReference type="OrthoDB" id="3565018at2759"/>
<feature type="signal peptide" evidence="2">
    <location>
        <begin position="1"/>
        <end position="20"/>
    </location>
</feature>